<dbReference type="NCBIfam" id="TIGR01352">
    <property type="entry name" value="tonB_Cterm"/>
    <property type="match status" value="1"/>
</dbReference>
<dbReference type="InterPro" id="IPR037682">
    <property type="entry name" value="TonB_C"/>
</dbReference>
<keyword evidence="3 5" id="KW-1133">Transmembrane helix</keyword>
<evidence type="ECO:0000256" key="4">
    <source>
        <dbReference type="ARBA" id="ARBA00023136"/>
    </source>
</evidence>
<evidence type="ECO:0000313" key="7">
    <source>
        <dbReference type="EMBL" id="SFV60678.1"/>
    </source>
</evidence>
<dbReference type="Pfam" id="PF03544">
    <property type="entry name" value="TonB_C"/>
    <property type="match status" value="1"/>
</dbReference>
<dbReference type="EMBL" id="FPHN01000116">
    <property type="protein sequence ID" value="SFV60678.1"/>
    <property type="molecule type" value="Genomic_DNA"/>
</dbReference>
<dbReference type="GO" id="GO:0055085">
    <property type="term" value="P:transmembrane transport"/>
    <property type="evidence" value="ECO:0007669"/>
    <property type="project" value="InterPro"/>
</dbReference>
<feature type="transmembrane region" description="Helical" evidence="5">
    <location>
        <begin position="6"/>
        <end position="28"/>
    </location>
</feature>
<sequence>MSNYRYSFSFIISSIIFGLLGFSIFLLAQKVEKLKKPKISLIKVAIIRPIEKKVIEKKTIKPVVIPPVPLIHKVHKKKKPKKIIKKRSRKKRIKKRVIKKKLIRKKALKKKVLKKIKPKKVIKRKTKKKIIEKRVVKKRVIKKKVVRRIEHKKIEPIIEDIYTPIPQPKRVVKHVPKAPIYREVYQEPKRIEEPIINTPIQREVDKKVKRVDKSAEKQRFLSQVRSQIIANKKYPRMALKRHIQGSVRVKFDITSSGNVSNIQYLNGKRILQKGARRAIEKSFPITIPSSLRSELPINDIYLTIHFNIQ</sequence>
<comment type="subcellular location">
    <subcellularLocation>
        <location evidence="1">Membrane</location>
        <topology evidence="1">Single-pass membrane protein</topology>
    </subcellularLocation>
</comment>
<keyword evidence="4 5" id="KW-0472">Membrane</keyword>
<name>A0A1W1C4A3_9ZZZZ</name>
<dbReference type="AlphaFoldDB" id="A0A1W1C4A3"/>
<dbReference type="GO" id="GO:0030288">
    <property type="term" value="C:outer membrane-bounded periplasmic space"/>
    <property type="evidence" value="ECO:0007669"/>
    <property type="project" value="InterPro"/>
</dbReference>
<protein>
    <submittedName>
        <fullName evidence="7">Histone H1-like protein HC2</fullName>
    </submittedName>
</protein>
<dbReference type="GO" id="GO:0031992">
    <property type="term" value="F:energy transducer activity"/>
    <property type="evidence" value="ECO:0007669"/>
    <property type="project" value="InterPro"/>
</dbReference>
<accession>A0A1W1C4A3</accession>
<evidence type="ECO:0000256" key="5">
    <source>
        <dbReference type="SAM" id="Phobius"/>
    </source>
</evidence>
<dbReference type="GO" id="GO:0016020">
    <property type="term" value="C:membrane"/>
    <property type="evidence" value="ECO:0007669"/>
    <property type="project" value="UniProtKB-SubCell"/>
</dbReference>
<dbReference type="InterPro" id="IPR006260">
    <property type="entry name" value="TonB/TolA_C"/>
</dbReference>
<dbReference type="PROSITE" id="PS52015">
    <property type="entry name" value="TONB_CTD"/>
    <property type="match status" value="1"/>
</dbReference>
<feature type="domain" description="TonB C-terminal" evidence="6">
    <location>
        <begin position="219"/>
        <end position="309"/>
    </location>
</feature>
<evidence type="ECO:0000259" key="6">
    <source>
        <dbReference type="PROSITE" id="PS52015"/>
    </source>
</evidence>
<organism evidence="7">
    <name type="scientific">hydrothermal vent metagenome</name>
    <dbReference type="NCBI Taxonomy" id="652676"/>
    <lineage>
        <taxon>unclassified sequences</taxon>
        <taxon>metagenomes</taxon>
        <taxon>ecological metagenomes</taxon>
    </lineage>
</organism>
<dbReference type="PRINTS" id="PR01374">
    <property type="entry name" value="TONBPROTEIN"/>
</dbReference>
<evidence type="ECO:0000256" key="3">
    <source>
        <dbReference type="ARBA" id="ARBA00022989"/>
    </source>
</evidence>
<dbReference type="InterPro" id="IPR003538">
    <property type="entry name" value="TonB"/>
</dbReference>
<evidence type="ECO:0000256" key="1">
    <source>
        <dbReference type="ARBA" id="ARBA00004167"/>
    </source>
</evidence>
<dbReference type="Gene3D" id="3.30.1150.10">
    <property type="match status" value="1"/>
</dbReference>
<keyword evidence="2 5" id="KW-0812">Transmembrane</keyword>
<proteinExistence type="predicted"/>
<dbReference type="SUPFAM" id="SSF74653">
    <property type="entry name" value="TolA/TonB C-terminal domain"/>
    <property type="match status" value="1"/>
</dbReference>
<gene>
    <name evidence="7" type="ORF">MNB_SV-14-704</name>
</gene>
<evidence type="ECO:0000256" key="2">
    <source>
        <dbReference type="ARBA" id="ARBA00022692"/>
    </source>
</evidence>
<reference evidence="7" key="1">
    <citation type="submission" date="2016-10" db="EMBL/GenBank/DDBJ databases">
        <authorList>
            <person name="de Groot N.N."/>
        </authorList>
    </citation>
    <scope>NUCLEOTIDE SEQUENCE</scope>
</reference>
<dbReference type="GO" id="GO:0015891">
    <property type="term" value="P:siderophore transport"/>
    <property type="evidence" value="ECO:0007669"/>
    <property type="project" value="InterPro"/>
</dbReference>